<name>A0ABN7V8U9_GIGMA</name>
<keyword evidence="2" id="KW-1185">Reference proteome</keyword>
<dbReference type="EMBL" id="CAJVQB010010300">
    <property type="protein sequence ID" value="CAG8738587.1"/>
    <property type="molecule type" value="Genomic_DNA"/>
</dbReference>
<evidence type="ECO:0000313" key="2">
    <source>
        <dbReference type="Proteomes" id="UP000789901"/>
    </source>
</evidence>
<sequence length="164" mass="19470">MSQIVEQDFKNPSQLSNHDIVRHLVFLRLNHVLFYFGTNFYKIKINEEEIYINIARQELDKRENFDTITNNLRYRLDILDKIYSSAEMIFGPPGEPLRDNLTVQTNNQDNEDPNEQNVQIIERNNQDAKNPMNNDFNPVHHYQIIKLTRGPLTFETAKEKITNY</sequence>
<protein>
    <submittedName>
        <fullName evidence="1">24046_t:CDS:1</fullName>
    </submittedName>
</protein>
<reference evidence="1 2" key="1">
    <citation type="submission" date="2021-06" db="EMBL/GenBank/DDBJ databases">
        <authorList>
            <person name="Kallberg Y."/>
            <person name="Tangrot J."/>
            <person name="Rosling A."/>
        </authorList>
    </citation>
    <scope>NUCLEOTIDE SEQUENCE [LARGE SCALE GENOMIC DNA]</scope>
    <source>
        <strain evidence="1 2">120-4 pot B 10/14</strain>
    </source>
</reference>
<dbReference type="Proteomes" id="UP000789901">
    <property type="component" value="Unassembled WGS sequence"/>
</dbReference>
<gene>
    <name evidence="1" type="ORF">GMARGA_LOCUS15137</name>
</gene>
<organism evidence="1 2">
    <name type="scientific">Gigaspora margarita</name>
    <dbReference type="NCBI Taxonomy" id="4874"/>
    <lineage>
        <taxon>Eukaryota</taxon>
        <taxon>Fungi</taxon>
        <taxon>Fungi incertae sedis</taxon>
        <taxon>Mucoromycota</taxon>
        <taxon>Glomeromycotina</taxon>
        <taxon>Glomeromycetes</taxon>
        <taxon>Diversisporales</taxon>
        <taxon>Gigasporaceae</taxon>
        <taxon>Gigaspora</taxon>
    </lineage>
</organism>
<evidence type="ECO:0000313" key="1">
    <source>
        <dbReference type="EMBL" id="CAG8738587.1"/>
    </source>
</evidence>
<comment type="caution">
    <text evidence="1">The sequence shown here is derived from an EMBL/GenBank/DDBJ whole genome shotgun (WGS) entry which is preliminary data.</text>
</comment>
<proteinExistence type="predicted"/>
<accession>A0ABN7V8U9</accession>